<dbReference type="AlphaFoldDB" id="A0A8D8WMX1"/>
<accession>A0A8D8WMX1</accession>
<organism evidence="2">
    <name type="scientific">Cacopsylla melanoneura</name>
    <dbReference type="NCBI Taxonomy" id="428564"/>
    <lineage>
        <taxon>Eukaryota</taxon>
        <taxon>Metazoa</taxon>
        <taxon>Ecdysozoa</taxon>
        <taxon>Arthropoda</taxon>
        <taxon>Hexapoda</taxon>
        <taxon>Insecta</taxon>
        <taxon>Pterygota</taxon>
        <taxon>Neoptera</taxon>
        <taxon>Paraneoptera</taxon>
        <taxon>Hemiptera</taxon>
        <taxon>Sternorrhyncha</taxon>
        <taxon>Psylloidea</taxon>
        <taxon>Psyllidae</taxon>
        <taxon>Psyllinae</taxon>
        <taxon>Cacopsylla</taxon>
    </lineage>
</organism>
<name>A0A8D8WMX1_9HEMI</name>
<evidence type="ECO:0000256" key="1">
    <source>
        <dbReference type="SAM" id="Phobius"/>
    </source>
</evidence>
<proteinExistence type="predicted"/>
<dbReference type="EMBL" id="HBUF01206086">
    <property type="protein sequence ID" value="CAG6663874.1"/>
    <property type="molecule type" value="Transcribed_RNA"/>
</dbReference>
<feature type="transmembrane region" description="Helical" evidence="1">
    <location>
        <begin position="80"/>
        <end position="98"/>
    </location>
</feature>
<sequence>MNTLYQVCNFCEITRNKIVLSHFLFRLTPRSRRSKSDPLRSTLCFEIQKFSLQKNIFIHSCFIMLCFIIVIFIFPIKSEFYVTYILFYFVNFNLINLVL</sequence>
<feature type="transmembrane region" description="Helical" evidence="1">
    <location>
        <begin position="56"/>
        <end position="74"/>
    </location>
</feature>
<reference evidence="2" key="1">
    <citation type="submission" date="2021-05" db="EMBL/GenBank/DDBJ databases">
        <authorList>
            <person name="Alioto T."/>
            <person name="Alioto T."/>
            <person name="Gomez Garrido J."/>
        </authorList>
    </citation>
    <scope>NUCLEOTIDE SEQUENCE</scope>
</reference>
<keyword evidence="1" id="KW-0812">Transmembrane</keyword>
<evidence type="ECO:0000313" key="2">
    <source>
        <dbReference type="EMBL" id="CAG6663874.1"/>
    </source>
</evidence>
<keyword evidence="1" id="KW-1133">Transmembrane helix</keyword>
<keyword evidence="1" id="KW-0472">Membrane</keyword>
<protein>
    <submittedName>
        <fullName evidence="2">Uncharacterized protein</fullName>
    </submittedName>
</protein>